<dbReference type="PRINTS" id="PR00062">
    <property type="entry name" value="RIBOSOMALL20"/>
</dbReference>
<dbReference type="GO" id="GO:0005840">
    <property type="term" value="C:ribosome"/>
    <property type="evidence" value="ECO:0007669"/>
    <property type="project" value="UniProtKB-KW"/>
</dbReference>
<proteinExistence type="inferred from homology"/>
<keyword evidence="3 5" id="KW-0687">Ribonucleoprotein</keyword>
<keyword evidence="5 6" id="KW-0699">rRNA-binding</keyword>
<comment type="function">
    <text evidence="5 6">Binds directly to 23S ribosomal RNA and is necessary for the in vitro assembly process of the 50S ribosomal subunit. It is not involved in the protein synthesizing functions of that subunit.</text>
</comment>
<reference evidence="8" key="1">
    <citation type="submission" date="2018-05" db="EMBL/GenBank/DDBJ databases">
        <authorList>
            <person name="Hao L."/>
        </authorList>
    </citation>
    <scope>NUCLEOTIDE SEQUENCE [LARGE SCALE GENOMIC DNA]</scope>
</reference>
<dbReference type="GO" id="GO:0019843">
    <property type="term" value="F:rRNA binding"/>
    <property type="evidence" value="ECO:0007669"/>
    <property type="project" value="UniProtKB-UniRule"/>
</dbReference>
<dbReference type="Gene3D" id="1.10.1900.20">
    <property type="entry name" value="Ribosomal protein L20"/>
    <property type="match status" value="1"/>
</dbReference>
<accession>A0A2X3K7T8</accession>
<evidence type="ECO:0000256" key="5">
    <source>
        <dbReference type="HAMAP-Rule" id="MF_00382"/>
    </source>
</evidence>
<keyword evidence="2 5" id="KW-0689">Ribosomal protein</keyword>
<dbReference type="GO" id="GO:0000027">
    <property type="term" value="P:ribosomal large subunit assembly"/>
    <property type="evidence" value="ECO:0007669"/>
    <property type="project" value="UniProtKB-UniRule"/>
</dbReference>
<dbReference type="GO" id="GO:0003735">
    <property type="term" value="F:structural constituent of ribosome"/>
    <property type="evidence" value="ECO:0007669"/>
    <property type="project" value="InterPro"/>
</dbReference>
<protein>
    <recommendedName>
        <fullName evidence="4 5">Large ribosomal subunit protein bL20</fullName>
    </recommendedName>
</protein>
<evidence type="ECO:0000256" key="3">
    <source>
        <dbReference type="ARBA" id="ARBA00023274"/>
    </source>
</evidence>
<dbReference type="KEGG" id="bana:BARAN1_1049"/>
<organism evidence="7 8">
    <name type="scientific">Candidatus Bipolaricaulis anaerobius</name>
    <dbReference type="NCBI Taxonomy" id="2026885"/>
    <lineage>
        <taxon>Bacteria</taxon>
        <taxon>Candidatus Bipolaricaulota</taxon>
        <taxon>Candidatus Bipolaricaulia</taxon>
        <taxon>Candidatus Bipolaricaulales</taxon>
        <taxon>Candidatus Bipolaricaulaceae</taxon>
        <taxon>Candidatus Bipolaricaulis</taxon>
    </lineage>
</organism>
<dbReference type="Pfam" id="PF00453">
    <property type="entry name" value="Ribosomal_L20"/>
    <property type="match status" value="1"/>
</dbReference>
<dbReference type="AlphaFoldDB" id="A0A2X3K7T8"/>
<dbReference type="GO" id="GO:1990904">
    <property type="term" value="C:ribonucleoprotein complex"/>
    <property type="evidence" value="ECO:0007669"/>
    <property type="project" value="UniProtKB-KW"/>
</dbReference>
<dbReference type="Gene3D" id="6.10.160.10">
    <property type="match status" value="1"/>
</dbReference>
<evidence type="ECO:0000313" key="7">
    <source>
        <dbReference type="EMBL" id="SQD93073.1"/>
    </source>
</evidence>
<gene>
    <name evidence="5 7" type="primary">rplT</name>
    <name evidence="7" type="ORF">BARAN1_1049</name>
</gene>
<dbReference type="FunFam" id="1.10.1900.20:FF:000001">
    <property type="entry name" value="50S ribosomal protein L20"/>
    <property type="match status" value="1"/>
</dbReference>
<evidence type="ECO:0000256" key="2">
    <source>
        <dbReference type="ARBA" id="ARBA00022980"/>
    </source>
</evidence>
<dbReference type="CDD" id="cd07026">
    <property type="entry name" value="Ribosomal_L20"/>
    <property type="match status" value="1"/>
</dbReference>
<dbReference type="GO" id="GO:0006412">
    <property type="term" value="P:translation"/>
    <property type="evidence" value="ECO:0007669"/>
    <property type="project" value="InterPro"/>
</dbReference>
<dbReference type="HAMAP" id="MF_00382">
    <property type="entry name" value="Ribosomal_bL20"/>
    <property type="match status" value="1"/>
</dbReference>
<dbReference type="EMBL" id="LS483254">
    <property type="protein sequence ID" value="SQD93073.1"/>
    <property type="molecule type" value="Genomic_DNA"/>
</dbReference>
<evidence type="ECO:0000256" key="6">
    <source>
        <dbReference type="RuleBase" id="RU000560"/>
    </source>
</evidence>
<evidence type="ECO:0000313" key="8">
    <source>
        <dbReference type="Proteomes" id="UP000249818"/>
    </source>
</evidence>
<dbReference type="RefSeq" id="WP_122031487.1">
    <property type="nucleotide sequence ID" value="NZ_LS483254.1"/>
</dbReference>
<dbReference type="SUPFAM" id="SSF74731">
    <property type="entry name" value="Ribosomal protein L20"/>
    <property type="match status" value="1"/>
</dbReference>
<keyword evidence="8" id="KW-1185">Reference proteome</keyword>
<dbReference type="Proteomes" id="UP000249818">
    <property type="component" value="Chromosome BARAN1"/>
</dbReference>
<evidence type="ECO:0000256" key="1">
    <source>
        <dbReference type="ARBA" id="ARBA00007698"/>
    </source>
</evidence>
<dbReference type="InterPro" id="IPR035566">
    <property type="entry name" value="Ribosomal_protein_bL20_C"/>
</dbReference>
<dbReference type="InterPro" id="IPR005813">
    <property type="entry name" value="Ribosomal_bL20"/>
</dbReference>
<keyword evidence="5 6" id="KW-0694">RNA-binding</keyword>
<evidence type="ECO:0000256" key="4">
    <source>
        <dbReference type="ARBA" id="ARBA00035172"/>
    </source>
</evidence>
<sequence length="118" mass="13510">MRVPGGVKHGRRRRKVLQQTKGFQGKRRSCYRIAKQSVFKAQRHMYVSRKLEKRTMRRLWMVRIGAAAKGHGLSYSAFMGGLHKAGVGLNRKMLADIAQRDPQAFSQVVTVAKEMRRA</sequence>
<dbReference type="NCBIfam" id="TIGR01032">
    <property type="entry name" value="rplT_bact"/>
    <property type="match status" value="1"/>
</dbReference>
<dbReference type="PANTHER" id="PTHR10986">
    <property type="entry name" value="39S RIBOSOMAL PROTEIN L20"/>
    <property type="match status" value="1"/>
</dbReference>
<comment type="similarity">
    <text evidence="1 5 6">Belongs to the bacterial ribosomal protein bL20 family.</text>
</comment>
<dbReference type="OrthoDB" id="9808966at2"/>
<name>A0A2X3K7T8_9BACT</name>